<organism evidence="2 3">
    <name type="scientific">Tetrapyrgos nigripes</name>
    <dbReference type="NCBI Taxonomy" id="182062"/>
    <lineage>
        <taxon>Eukaryota</taxon>
        <taxon>Fungi</taxon>
        <taxon>Dikarya</taxon>
        <taxon>Basidiomycota</taxon>
        <taxon>Agaricomycotina</taxon>
        <taxon>Agaricomycetes</taxon>
        <taxon>Agaricomycetidae</taxon>
        <taxon>Agaricales</taxon>
        <taxon>Marasmiineae</taxon>
        <taxon>Marasmiaceae</taxon>
        <taxon>Tetrapyrgos</taxon>
    </lineage>
</organism>
<gene>
    <name evidence="2" type="ORF">D9758_001728</name>
</gene>
<evidence type="ECO:0000256" key="1">
    <source>
        <dbReference type="SAM" id="Phobius"/>
    </source>
</evidence>
<comment type="caution">
    <text evidence="2">The sequence shown here is derived from an EMBL/GenBank/DDBJ whole genome shotgun (WGS) entry which is preliminary data.</text>
</comment>
<keyword evidence="3" id="KW-1185">Reference proteome</keyword>
<dbReference type="EMBL" id="JAACJM010000004">
    <property type="protein sequence ID" value="KAF5372904.1"/>
    <property type="molecule type" value="Genomic_DNA"/>
</dbReference>
<feature type="transmembrane region" description="Helical" evidence="1">
    <location>
        <begin position="20"/>
        <end position="38"/>
    </location>
</feature>
<proteinExistence type="predicted"/>
<reference evidence="2 3" key="1">
    <citation type="journal article" date="2020" name="ISME J.">
        <title>Uncovering the hidden diversity of litter-decomposition mechanisms in mushroom-forming fungi.</title>
        <authorList>
            <person name="Floudas D."/>
            <person name="Bentzer J."/>
            <person name="Ahren D."/>
            <person name="Johansson T."/>
            <person name="Persson P."/>
            <person name="Tunlid A."/>
        </authorList>
    </citation>
    <scope>NUCLEOTIDE SEQUENCE [LARGE SCALE GENOMIC DNA]</scope>
    <source>
        <strain evidence="2 3">CBS 291.85</strain>
    </source>
</reference>
<protein>
    <submittedName>
        <fullName evidence="2">Uncharacterized protein</fullName>
    </submittedName>
</protein>
<keyword evidence="1" id="KW-0812">Transmembrane</keyword>
<keyword evidence="1" id="KW-1133">Transmembrane helix</keyword>
<dbReference type="AlphaFoldDB" id="A0A8H5GX87"/>
<name>A0A8H5GX87_9AGAR</name>
<keyword evidence="1" id="KW-0472">Membrane</keyword>
<accession>A0A8H5GX87</accession>
<sequence>MAETHQQDVEYLARKASNTGYQILSLLTPPAYTAFVLTRRGRHAFSINGMLRSTWVGGVGGALGGAGIAYARYSSFDPAAVQAKRIQIAYDTGRVRAEDHSTIGAILFGVLTPALLWKRAKLVHLILGGAGLGSSVGILTHYVRSLSGDIPPKVLPPTHA</sequence>
<feature type="transmembrane region" description="Helical" evidence="1">
    <location>
        <begin position="50"/>
        <end position="71"/>
    </location>
</feature>
<evidence type="ECO:0000313" key="2">
    <source>
        <dbReference type="EMBL" id="KAF5372904.1"/>
    </source>
</evidence>
<feature type="transmembrane region" description="Helical" evidence="1">
    <location>
        <begin position="100"/>
        <end position="117"/>
    </location>
</feature>
<dbReference type="Proteomes" id="UP000559256">
    <property type="component" value="Unassembled WGS sequence"/>
</dbReference>
<evidence type="ECO:0000313" key="3">
    <source>
        <dbReference type="Proteomes" id="UP000559256"/>
    </source>
</evidence>
<feature type="transmembrane region" description="Helical" evidence="1">
    <location>
        <begin position="122"/>
        <end position="143"/>
    </location>
</feature>
<dbReference type="OrthoDB" id="2524788at2759"/>